<evidence type="ECO:0000313" key="3">
    <source>
        <dbReference type="Proteomes" id="UP000027936"/>
    </source>
</evidence>
<accession>A0A072NHQ6</accession>
<dbReference type="InterPro" id="IPR029261">
    <property type="entry name" value="Transposase_Znf"/>
</dbReference>
<sequence>MIEILYQLDEHLLFISSYQEANQLTFVLKRETKSASCPHCGHLSHRPHSTYIRTIHDLPVGDQAVILIIQLHKWFCNQTDCTTKIFTEKVPWLSPYRRKTKRLEDTLRTIAFSMSCLQAEKVCQRLHMPTSHDSLLDLIKYTSVTEIADPSPFCGH</sequence>
<evidence type="ECO:0000313" key="2">
    <source>
        <dbReference type="EMBL" id="KEF37229.1"/>
    </source>
</evidence>
<organism evidence="2 3">
    <name type="scientific">Schinkia azotoformans MEV2011</name>
    <dbReference type="NCBI Taxonomy" id="1348973"/>
    <lineage>
        <taxon>Bacteria</taxon>
        <taxon>Bacillati</taxon>
        <taxon>Bacillota</taxon>
        <taxon>Bacilli</taxon>
        <taxon>Bacillales</taxon>
        <taxon>Bacillaceae</taxon>
        <taxon>Calidifontibacillus/Schinkia group</taxon>
        <taxon>Schinkia</taxon>
    </lineage>
</organism>
<feature type="domain" description="Transposase IS204/IS1001/IS1096/IS1165 zinc-finger" evidence="1">
    <location>
        <begin position="35"/>
        <end position="78"/>
    </location>
</feature>
<name>A0A072NHQ6_SCHAZ</name>
<protein>
    <submittedName>
        <fullName evidence="2">Transposase family protein</fullName>
    </submittedName>
</protein>
<dbReference type="RefSeq" id="WP_035197020.1">
    <property type="nucleotide sequence ID" value="NZ_JJRY01000016.1"/>
</dbReference>
<dbReference type="AlphaFoldDB" id="A0A072NHQ6"/>
<comment type="caution">
    <text evidence="2">The sequence shown here is derived from an EMBL/GenBank/DDBJ whole genome shotgun (WGS) entry which is preliminary data.</text>
</comment>
<proteinExistence type="predicted"/>
<dbReference type="OrthoDB" id="6197054at2"/>
<evidence type="ECO:0000259" key="1">
    <source>
        <dbReference type="Pfam" id="PF14690"/>
    </source>
</evidence>
<dbReference type="EMBL" id="JJRY01000016">
    <property type="protein sequence ID" value="KEF37229.1"/>
    <property type="molecule type" value="Genomic_DNA"/>
</dbReference>
<gene>
    <name evidence="2" type="ORF">M670_03475</name>
</gene>
<dbReference type="Pfam" id="PF14690">
    <property type="entry name" value="Zn_ribbon_ISL3"/>
    <property type="match status" value="1"/>
</dbReference>
<dbReference type="Proteomes" id="UP000027936">
    <property type="component" value="Unassembled WGS sequence"/>
</dbReference>
<reference evidence="2 3" key="1">
    <citation type="submission" date="2014-04" db="EMBL/GenBank/DDBJ databases">
        <title>Draft genome sequence of Bacillus azotoformans MEV2011, a (co-) denitrifying strain unable to grow in the presence of oxygen.</title>
        <authorList>
            <person name="Nielsen M."/>
            <person name="Schreiber L."/>
            <person name="Finster K."/>
            <person name="Schramm A."/>
        </authorList>
    </citation>
    <scope>NUCLEOTIDE SEQUENCE [LARGE SCALE GENOMIC DNA]</scope>
    <source>
        <strain evidence="2 3">MEV2011</strain>
    </source>
</reference>